<feature type="transmembrane region" description="Helical" evidence="3">
    <location>
        <begin position="700"/>
        <end position="721"/>
    </location>
</feature>
<feature type="transmembrane region" description="Helical" evidence="3">
    <location>
        <begin position="238"/>
        <end position="257"/>
    </location>
</feature>
<name>A0A6P4F6A4_DRORH</name>
<feature type="transmembrane region" description="Helical" evidence="3">
    <location>
        <begin position="821"/>
        <end position="843"/>
    </location>
</feature>
<dbReference type="OrthoDB" id="2213137at2759"/>
<dbReference type="InterPro" id="IPR020846">
    <property type="entry name" value="MFS_dom"/>
</dbReference>
<keyword evidence="3" id="KW-0812">Transmembrane</keyword>
<feature type="transmembrane region" description="Helical" evidence="3">
    <location>
        <begin position="365"/>
        <end position="386"/>
    </location>
</feature>
<feature type="region of interest" description="Disordered" evidence="2">
    <location>
        <begin position="170"/>
        <end position="231"/>
    </location>
</feature>
<feature type="transmembrane region" description="Helical" evidence="3">
    <location>
        <begin position="733"/>
        <end position="750"/>
    </location>
</feature>
<dbReference type="GO" id="GO:0008028">
    <property type="term" value="F:monocarboxylic acid transmembrane transporter activity"/>
    <property type="evidence" value="ECO:0007669"/>
    <property type="project" value="TreeGrafter"/>
</dbReference>
<gene>
    <name evidence="7" type="primary">LOC108049221</name>
    <name evidence="5" type="synonym">108049221</name>
</gene>
<dbReference type="GeneID" id="108049221"/>
<dbReference type="Gene3D" id="1.20.1250.20">
    <property type="entry name" value="MFS general substrate transporter like domains"/>
    <property type="match status" value="2"/>
</dbReference>
<dbReference type="Proteomes" id="UP001652680">
    <property type="component" value="Unassembled WGS sequence"/>
</dbReference>
<evidence type="ECO:0000313" key="7">
    <source>
        <dbReference type="RefSeq" id="XP_016985827.1"/>
    </source>
</evidence>
<keyword evidence="3" id="KW-0472">Membrane</keyword>
<evidence type="ECO:0000256" key="3">
    <source>
        <dbReference type="SAM" id="Phobius"/>
    </source>
</evidence>
<feature type="transmembrane region" description="Helical" evidence="3">
    <location>
        <begin position="333"/>
        <end position="356"/>
    </location>
</feature>
<keyword evidence="3" id="KW-1133">Transmembrane helix</keyword>
<feature type="transmembrane region" description="Helical" evidence="3">
    <location>
        <begin position="308"/>
        <end position="327"/>
    </location>
</feature>
<dbReference type="CDD" id="cd17352">
    <property type="entry name" value="MFS_MCT_SLC16"/>
    <property type="match status" value="1"/>
</dbReference>
<dbReference type="Pfam" id="PF07690">
    <property type="entry name" value="MFS_1"/>
    <property type="match status" value="2"/>
</dbReference>
<feature type="transmembrane region" description="Helical" evidence="3">
    <location>
        <begin position="756"/>
        <end position="779"/>
    </location>
</feature>
<organism evidence="7">
    <name type="scientific">Drosophila rhopaloa</name>
    <name type="common">Fruit fly</name>
    <dbReference type="NCBI Taxonomy" id="1041015"/>
    <lineage>
        <taxon>Eukaryota</taxon>
        <taxon>Metazoa</taxon>
        <taxon>Ecdysozoa</taxon>
        <taxon>Arthropoda</taxon>
        <taxon>Hexapoda</taxon>
        <taxon>Insecta</taxon>
        <taxon>Pterygota</taxon>
        <taxon>Neoptera</taxon>
        <taxon>Endopterygota</taxon>
        <taxon>Diptera</taxon>
        <taxon>Brachycera</taxon>
        <taxon>Muscomorpha</taxon>
        <taxon>Ephydroidea</taxon>
        <taxon>Drosophilidae</taxon>
        <taxon>Drosophila</taxon>
        <taxon>Sophophora</taxon>
    </lineage>
</organism>
<reference evidence="7" key="2">
    <citation type="submission" date="2025-04" db="UniProtKB">
        <authorList>
            <consortium name="RefSeq"/>
        </authorList>
    </citation>
    <scope>IDENTIFICATION</scope>
</reference>
<dbReference type="InterPro" id="IPR050327">
    <property type="entry name" value="Proton-linked_MCT"/>
</dbReference>
<evidence type="ECO:0000256" key="2">
    <source>
        <dbReference type="SAM" id="MobiDB-lite"/>
    </source>
</evidence>
<keyword evidence="6" id="KW-1185">Reference proteome</keyword>
<dbReference type="EnsemblMetazoa" id="XM_017130338.2">
    <property type="protein sequence ID" value="XP_016985827.1"/>
    <property type="gene ID" value="LOC108049221"/>
</dbReference>
<dbReference type="CTD" id="6588"/>
<evidence type="ECO:0000313" key="5">
    <source>
        <dbReference type="EnsemblMetazoa" id="XP_016985827.1"/>
    </source>
</evidence>
<dbReference type="SUPFAM" id="SSF103473">
    <property type="entry name" value="MFS general substrate transporter"/>
    <property type="match status" value="1"/>
</dbReference>
<dbReference type="PANTHER" id="PTHR11360:SF306">
    <property type="entry name" value="RE01051P"/>
    <property type="match status" value="1"/>
</dbReference>
<feature type="compositionally biased region" description="Basic and acidic residues" evidence="2">
    <location>
        <begin position="195"/>
        <end position="205"/>
    </location>
</feature>
<dbReference type="GO" id="GO:0016020">
    <property type="term" value="C:membrane"/>
    <property type="evidence" value="ECO:0007669"/>
    <property type="project" value="UniProtKB-SubCell"/>
</dbReference>
<dbReference type="AlphaFoldDB" id="A0A6P4F6A4"/>
<accession>A0A6P4F6A4</accession>
<dbReference type="RefSeq" id="XP_016985827.1">
    <property type="nucleotide sequence ID" value="XM_017130338.1"/>
</dbReference>
<sequence length="863" mass="92750">MSSLQRDWHLQGSRGSVYCASEPDPAGGVQYESGGRLLDTNPAEGSGGGAGVGVGVAAGGVGGGLECGSLFSVVSAPPAPLPDIVVPTELDGKHLEAMGLPAAFRSGCCSPSASPMRRPATLSLDTPCCPRTLHASLLEHHISELEEDDNENLLTVSSITARPLIAKSHELRSSRKSGSGSGSGLNTARSRCVRRAKERERDRVAVPKRSKPVAKDRDSSTTTTESGGGNVEPPDGGYGWFIVFGAFSVQFWVAGLVKSYGVLYVEIMETFPSSTATVASWIPAILSALCLVLAPLSSALCQRFSCRAVVFVGGIFCAMGMILSYFATSLLHLLFTFGILTGIGGGLSTTPGIVIVSQYFDKHRALANGICVSGTAAGSFILPVLIKHLVDSCGFHGTILILGVCMLHVCFSATLYRPISAYTDQDSGQGQEETAKPLNEDINPSTTGILTTSTYLDTCEVGTGHELSDKFIEHLFLEESKNHLNYYASKQPAHDKSAQESDDEVKDIIGETTFIKPMKKVRSSGLLHSVEDLSTDSTWVYRKHSGTDSNRGSRRRRNVFANDEVISKIQAHLEKPLSPPSVVSRGLSKSMEIPTPVSNLSDLKQQPPEQAENGILDSQLVESIDGDCHGVADEDDEDDEEQGPRTCCERIEMYLDISLLKDPSFILMCLSVTLMSVGCPYMLYYLPAHVISIGYNKSEAGYLVAISAVLDLIGRLGLGWLCDLQLFDRKKTYTLCILGAGCAVLTIPFAKTLVLVGLSAAVYGLCLGSWYVLMPVLLADVFGTDRISSSYGLVRMFQSIGAISVPPLAGLMRDLSGDYEICFYCMGSCMVLGCTPLVVWSILEARNHRLFVQREEEEDCEEA</sequence>
<dbReference type="PROSITE" id="PS50850">
    <property type="entry name" value="MFS"/>
    <property type="match status" value="1"/>
</dbReference>
<feature type="transmembrane region" description="Helical" evidence="3">
    <location>
        <begin position="277"/>
        <end position="296"/>
    </location>
</feature>
<feature type="transmembrane region" description="Helical" evidence="3">
    <location>
        <begin position="398"/>
        <end position="416"/>
    </location>
</feature>
<reference evidence="5" key="3">
    <citation type="submission" date="2025-05" db="UniProtKB">
        <authorList>
            <consortium name="EnsemblMetazoa"/>
        </authorList>
    </citation>
    <scope>IDENTIFICATION</scope>
</reference>
<proteinExistence type="predicted"/>
<dbReference type="InterPro" id="IPR011701">
    <property type="entry name" value="MFS"/>
</dbReference>
<feature type="transmembrane region" description="Helical" evidence="3">
    <location>
        <begin position="665"/>
        <end position="688"/>
    </location>
</feature>
<comment type="subcellular location">
    <subcellularLocation>
        <location evidence="1">Membrane</location>
        <topology evidence="1">Multi-pass membrane protein</topology>
    </subcellularLocation>
</comment>
<dbReference type="FunFam" id="1.20.1250.20:FF:000320">
    <property type="entry name" value="Monocarboxylate transporter"/>
    <property type="match status" value="1"/>
</dbReference>
<feature type="transmembrane region" description="Helical" evidence="3">
    <location>
        <begin position="791"/>
        <end position="809"/>
    </location>
</feature>
<evidence type="ECO:0000259" key="4">
    <source>
        <dbReference type="PROSITE" id="PS50850"/>
    </source>
</evidence>
<dbReference type="PANTHER" id="PTHR11360">
    <property type="entry name" value="MONOCARBOXYLATE TRANSPORTER"/>
    <property type="match status" value="1"/>
</dbReference>
<dbReference type="InterPro" id="IPR036259">
    <property type="entry name" value="MFS_trans_sf"/>
</dbReference>
<evidence type="ECO:0000313" key="6">
    <source>
        <dbReference type="Proteomes" id="UP001652680"/>
    </source>
</evidence>
<protein>
    <submittedName>
        <fullName evidence="7">Uncharacterized protein LOC108049221</fullName>
    </submittedName>
</protein>
<feature type="region of interest" description="Disordered" evidence="2">
    <location>
        <begin position="424"/>
        <end position="445"/>
    </location>
</feature>
<evidence type="ECO:0000256" key="1">
    <source>
        <dbReference type="ARBA" id="ARBA00004141"/>
    </source>
</evidence>
<feature type="domain" description="Major facilitator superfamily (MFS) profile" evidence="4">
    <location>
        <begin position="664"/>
        <end position="863"/>
    </location>
</feature>
<dbReference type="OMA" id="SLQRDWH"/>
<reference evidence="6" key="1">
    <citation type="journal article" date="2021" name="Elife">
        <title>Highly contiguous assemblies of 101 drosophilid genomes.</title>
        <authorList>
            <person name="Kim B.Y."/>
            <person name="Wang J.R."/>
            <person name="Miller D.E."/>
            <person name="Barmina O."/>
            <person name="Delaney E."/>
            <person name="Thompson A."/>
            <person name="Comeault A.A."/>
            <person name="Peede D."/>
            <person name="D'Agostino E.R."/>
            <person name="Pelaez J."/>
            <person name="Aguilar J.M."/>
            <person name="Haji D."/>
            <person name="Matsunaga T."/>
            <person name="Armstrong E.E."/>
            <person name="Zych M."/>
            <person name="Ogawa Y."/>
            <person name="Stamenkovic-Radak M."/>
            <person name="Jelic M."/>
            <person name="Veselinovic M.S."/>
            <person name="Tanaskovic M."/>
            <person name="Eric P."/>
            <person name="Gao J.J."/>
            <person name="Katoh T.K."/>
            <person name="Toda M.J."/>
            <person name="Watabe H."/>
            <person name="Watada M."/>
            <person name="Davis J.S."/>
            <person name="Moyle L.C."/>
            <person name="Manoli G."/>
            <person name="Bertolini E."/>
            <person name="Kostal V."/>
            <person name="Hawley R.S."/>
            <person name="Takahashi A."/>
            <person name="Jones C.D."/>
            <person name="Price D.K."/>
            <person name="Whiteman N."/>
            <person name="Kopp A."/>
            <person name="Matute D.R."/>
            <person name="Petrov D.A."/>
        </authorList>
    </citation>
    <scope>NUCLEOTIDE SEQUENCE [LARGE SCALE GENOMIC DNA]</scope>
</reference>
<dbReference type="FunFam" id="1.20.1250.20:FF:000400">
    <property type="entry name" value="Blast:Monocarboxylate transporter 12"/>
    <property type="match status" value="1"/>
</dbReference>